<feature type="transmembrane region" description="Helical" evidence="4">
    <location>
        <begin position="137"/>
        <end position="155"/>
    </location>
</feature>
<dbReference type="PROSITE" id="PS50850">
    <property type="entry name" value="MFS"/>
    <property type="match status" value="1"/>
</dbReference>
<dbReference type="InterPro" id="IPR011701">
    <property type="entry name" value="MFS"/>
</dbReference>
<organism evidence="6 7">
    <name type="scientific">Oceanicoccus sagamiensis</name>
    <dbReference type="NCBI Taxonomy" id="716816"/>
    <lineage>
        <taxon>Bacteria</taxon>
        <taxon>Pseudomonadati</taxon>
        <taxon>Pseudomonadota</taxon>
        <taxon>Gammaproteobacteria</taxon>
        <taxon>Cellvibrionales</taxon>
        <taxon>Spongiibacteraceae</taxon>
        <taxon>Oceanicoccus</taxon>
    </lineage>
</organism>
<dbReference type="STRING" id="716816.BST96_04900"/>
<evidence type="ECO:0000256" key="2">
    <source>
        <dbReference type="ARBA" id="ARBA00022989"/>
    </source>
</evidence>
<dbReference type="OrthoDB" id="3199327at2"/>
<dbReference type="InterPro" id="IPR050327">
    <property type="entry name" value="Proton-linked_MCT"/>
</dbReference>
<protein>
    <recommendedName>
        <fullName evidence="5">Major facilitator superfamily (MFS) profile domain-containing protein</fullName>
    </recommendedName>
</protein>
<evidence type="ECO:0000256" key="4">
    <source>
        <dbReference type="SAM" id="Phobius"/>
    </source>
</evidence>
<feature type="transmembrane region" description="Helical" evidence="4">
    <location>
        <begin position="108"/>
        <end position="130"/>
    </location>
</feature>
<dbReference type="RefSeq" id="WP_085757624.1">
    <property type="nucleotide sequence ID" value="NZ_CP019343.1"/>
</dbReference>
<feature type="domain" description="Major facilitator superfamily (MFS) profile" evidence="5">
    <location>
        <begin position="8"/>
        <end position="408"/>
    </location>
</feature>
<dbReference type="PANTHER" id="PTHR11360">
    <property type="entry name" value="MONOCARBOXYLATE TRANSPORTER"/>
    <property type="match status" value="1"/>
</dbReference>
<feature type="transmembrane region" description="Helical" evidence="4">
    <location>
        <begin position="54"/>
        <end position="71"/>
    </location>
</feature>
<dbReference type="EMBL" id="CP019343">
    <property type="protein sequence ID" value="ARN73513.1"/>
    <property type="molecule type" value="Genomic_DNA"/>
</dbReference>
<dbReference type="Proteomes" id="UP000193450">
    <property type="component" value="Chromosome"/>
</dbReference>
<keyword evidence="3 4" id="KW-0472">Membrane</keyword>
<name>A0A1X9NHQ0_9GAMM</name>
<dbReference type="Pfam" id="PF07690">
    <property type="entry name" value="MFS_1"/>
    <property type="match status" value="2"/>
</dbReference>
<dbReference type="InterPro" id="IPR020846">
    <property type="entry name" value="MFS_dom"/>
</dbReference>
<dbReference type="AlphaFoldDB" id="A0A1X9NHQ0"/>
<proteinExistence type="predicted"/>
<feature type="transmembrane region" description="Helical" evidence="4">
    <location>
        <begin position="381"/>
        <end position="403"/>
    </location>
</feature>
<dbReference type="KEGG" id="osg:BST96_04900"/>
<dbReference type="Gene3D" id="1.20.1250.20">
    <property type="entry name" value="MFS general substrate transporter like domains"/>
    <property type="match status" value="2"/>
</dbReference>
<feature type="transmembrane region" description="Helical" evidence="4">
    <location>
        <begin position="353"/>
        <end position="375"/>
    </location>
</feature>
<keyword evidence="2 4" id="KW-1133">Transmembrane helix</keyword>
<feature type="transmembrane region" description="Helical" evidence="4">
    <location>
        <begin position="261"/>
        <end position="281"/>
    </location>
</feature>
<feature type="transmembrane region" description="Helical" evidence="4">
    <location>
        <begin position="167"/>
        <end position="187"/>
    </location>
</feature>
<reference evidence="6 7" key="1">
    <citation type="submission" date="2016-11" db="EMBL/GenBank/DDBJ databases">
        <title>Trade-off between light-utilization and light-protection in marine flavobacteria.</title>
        <authorList>
            <person name="Kumagai Y."/>
        </authorList>
    </citation>
    <scope>NUCLEOTIDE SEQUENCE [LARGE SCALE GENOMIC DNA]</scope>
    <source>
        <strain evidence="6 7">NBRC 107125</strain>
    </source>
</reference>
<evidence type="ECO:0000313" key="7">
    <source>
        <dbReference type="Proteomes" id="UP000193450"/>
    </source>
</evidence>
<evidence type="ECO:0000313" key="6">
    <source>
        <dbReference type="EMBL" id="ARN73513.1"/>
    </source>
</evidence>
<dbReference type="SUPFAM" id="SSF103473">
    <property type="entry name" value="MFS general substrate transporter"/>
    <property type="match status" value="1"/>
</dbReference>
<feature type="transmembrane region" description="Helical" evidence="4">
    <location>
        <begin position="317"/>
        <end position="341"/>
    </location>
</feature>
<dbReference type="CDD" id="cd17355">
    <property type="entry name" value="MFS_YcxA_like"/>
    <property type="match status" value="1"/>
</dbReference>
<sequence length="408" mass="44479">MQKKSFFGWWVLLGLCLIYGASNGILVNTLPMLYPQQIEEFGWDPEQVTRPATFLFLVIAFLSPFGGALLDKFSPRQLMIYGAILLVIGLGLYPFISSLWQMTVLYQLFAVGIVAVGLVPSMILVTRWFVKYRGIAVGLLLMSSSLGGAIFPLLVKGALVDEGWRAAMMILAVVGAVMMIVPLFLWVRNSPQDLGLHADGADNDSVVEADNSQAGPSLKEALHSPVFYLLAFSTATMWFCILGVLQHQAIYLSQDIGIDKAAIPGIFSLFFWCAIVGKFGFGYLSDHFDKGKIMLLSIINLALGLLMLRLIDQGGMTMVYIYAVIYGVGYSGAFTMVQLSIAEFFAGQSYGKILGIFTFVDTIAGTSAIAALGFIRSTYGSYLPAFDFMMGICGLAAICIIVINRIKP</sequence>
<dbReference type="GO" id="GO:0022857">
    <property type="term" value="F:transmembrane transporter activity"/>
    <property type="evidence" value="ECO:0007669"/>
    <property type="project" value="InterPro"/>
</dbReference>
<keyword evidence="7" id="KW-1185">Reference proteome</keyword>
<evidence type="ECO:0000256" key="3">
    <source>
        <dbReference type="ARBA" id="ARBA00023136"/>
    </source>
</evidence>
<evidence type="ECO:0000256" key="1">
    <source>
        <dbReference type="ARBA" id="ARBA00022692"/>
    </source>
</evidence>
<gene>
    <name evidence="6" type="ORF">BST96_04900</name>
</gene>
<feature type="transmembrane region" description="Helical" evidence="4">
    <location>
        <begin position="7"/>
        <end position="34"/>
    </location>
</feature>
<feature type="transmembrane region" description="Helical" evidence="4">
    <location>
        <begin position="226"/>
        <end position="249"/>
    </location>
</feature>
<evidence type="ECO:0000259" key="5">
    <source>
        <dbReference type="PROSITE" id="PS50850"/>
    </source>
</evidence>
<accession>A0A1X9NHQ0</accession>
<feature type="transmembrane region" description="Helical" evidence="4">
    <location>
        <begin position="78"/>
        <end position="96"/>
    </location>
</feature>
<feature type="transmembrane region" description="Helical" evidence="4">
    <location>
        <begin position="293"/>
        <end position="311"/>
    </location>
</feature>
<dbReference type="PANTHER" id="PTHR11360:SF284">
    <property type="entry name" value="EG:103B4.3 PROTEIN-RELATED"/>
    <property type="match status" value="1"/>
</dbReference>
<keyword evidence="1 4" id="KW-0812">Transmembrane</keyword>
<dbReference type="InterPro" id="IPR036259">
    <property type="entry name" value="MFS_trans_sf"/>
</dbReference>